<evidence type="ECO:0000313" key="1">
    <source>
        <dbReference type="EMBL" id="KAI8525992.1"/>
    </source>
</evidence>
<dbReference type="EMBL" id="CM046400">
    <property type="protein sequence ID" value="KAI8525992.1"/>
    <property type="molecule type" value="Genomic_DNA"/>
</dbReference>
<accession>A0ACC0LCB3</accession>
<dbReference type="Proteomes" id="UP001062846">
    <property type="component" value="Chromosome 13"/>
</dbReference>
<reference evidence="1" key="1">
    <citation type="submission" date="2022-02" db="EMBL/GenBank/DDBJ databases">
        <title>Plant Genome Project.</title>
        <authorList>
            <person name="Zhang R.-G."/>
        </authorList>
    </citation>
    <scope>NUCLEOTIDE SEQUENCE</scope>
    <source>
        <strain evidence="1">AT1</strain>
    </source>
</reference>
<gene>
    <name evidence="1" type="ORF">RHMOL_Rhmol13G0273700</name>
</gene>
<comment type="caution">
    <text evidence="1">The sequence shown here is derived from an EMBL/GenBank/DDBJ whole genome shotgun (WGS) entry which is preliminary data.</text>
</comment>
<proteinExistence type="predicted"/>
<organism evidence="1 2">
    <name type="scientific">Rhododendron molle</name>
    <name type="common">Chinese azalea</name>
    <name type="synonym">Azalea mollis</name>
    <dbReference type="NCBI Taxonomy" id="49168"/>
    <lineage>
        <taxon>Eukaryota</taxon>
        <taxon>Viridiplantae</taxon>
        <taxon>Streptophyta</taxon>
        <taxon>Embryophyta</taxon>
        <taxon>Tracheophyta</taxon>
        <taxon>Spermatophyta</taxon>
        <taxon>Magnoliopsida</taxon>
        <taxon>eudicotyledons</taxon>
        <taxon>Gunneridae</taxon>
        <taxon>Pentapetalae</taxon>
        <taxon>asterids</taxon>
        <taxon>Ericales</taxon>
        <taxon>Ericaceae</taxon>
        <taxon>Ericoideae</taxon>
        <taxon>Rhodoreae</taxon>
        <taxon>Rhododendron</taxon>
    </lineage>
</organism>
<evidence type="ECO:0000313" key="2">
    <source>
        <dbReference type="Proteomes" id="UP001062846"/>
    </source>
</evidence>
<name>A0ACC0LCB3_RHOML</name>
<protein>
    <submittedName>
        <fullName evidence="1">Uncharacterized protein</fullName>
    </submittedName>
</protein>
<sequence>MRHFGMAQQRSYGPEARSRLLRRKLARAAIRAWVTLKNKMAILPQLVRKDNKCQSLRPHHKDADRPCIAKECLEKTRNCRNQVGKWQSPHQRRISWHSSNIYASPQNSSSGCRCQRPGKKEKNRPMKSITVGGGVLFAWSAFDSSEGDSELMFIRAYYESKVGGQDSESFHLFYLDECPRQEISVFLLPSRR</sequence>
<keyword evidence="2" id="KW-1185">Reference proteome</keyword>